<evidence type="ECO:0000313" key="2">
    <source>
        <dbReference type="Proteomes" id="UP000007463"/>
    </source>
</evidence>
<gene>
    <name evidence="1" type="ordered locus">Fluta_1850</name>
</gene>
<accession>F2IIX9</accession>
<reference evidence="1 2" key="1">
    <citation type="journal article" date="2011" name="Stand. Genomic Sci.">
        <title>Complete genome sequence of the gliding freshwater bacterium Fluviicola taffensis type strain (RW262).</title>
        <authorList>
            <person name="Woyke T."/>
            <person name="Chertkov O."/>
            <person name="Lapidus A."/>
            <person name="Nolan M."/>
            <person name="Lucas S."/>
            <person name="Del Rio T.G."/>
            <person name="Tice H."/>
            <person name="Cheng J.F."/>
            <person name="Tapia R."/>
            <person name="Han C."/>
            <person name="Goodwin L."/>
            <person name="Pitluck S."/>
            <person name="Liolios K."/>
            <person name="Pagani I."/>
            <person name="Ivanova N."/>
            <person name="Huntemann M."/>
            <person name="Mavromatis K."/>
            <person name="Mikhailova N."/>
            <person name="Pati A."/>
            <person name="Chen A."/>
            <person name="Palaniappan K."/>
            <person name="Land M."/>
            <person name="Hauser L."/>
            <person name="Brambilla E.M."/>
            <person name="Rohde M."/>
            <person name="Mwirichia R."/>
            <person name="Sikorski J."/>
            <person name="Tindall B.J."/>
            <person name="Goker M."/>
            <person name="Bristow J."/>
            <person name="Eisen J.A."/>
            <person name="Markowitz V."/>
            <person name="Hugenholtz P."/>
            <person name="Klenk H.P."/>
            <person name="Kyrpides N.C."/>
        </authorList>
    </citation>
    <scope>NUCLEOTIDE SEQUENCE [LARGE SCALE GENOMIC DNA]</scope>
    <source>
        <strain evidence="2">DSM 16823 / RW262 / RW262</strain>
    </source>
</reference>
<reference evidence="2" key="2">
    <citation type="submission" date="2011-02" db="EMBL/GenBank/DDBJ databases">
        <title>The complete genome of Fluviicola taffensis DSM 16823.</title>
        <authorList>
            <consortium name="US DOE Joint Genome Institute (JGI-PGF)"/>
            <person name="Lucas S."/>
            <person name="Copeland A."/>
            <person name="Lapidus A."/>
            <person name="Bruce D."/>
            <person name="Goodwin L."/>
            <person name="Pitluck S."/>
            <person name="Kyrpides N."/>
            <person name="Mavromatis K."/>
            <person name="Ivanova N."/>
            <person name="Mikhailova N."/>
            <person name="Pagani I."/>
            <person name="Chertkov O."/>
            <person name="Detter J.C."/>
            <person name="Han C."/>
            <person name="Tapia R."/>
            <person name="Land M."/>
            <person name="Hauser L."/>
            <person name="Markowitz V."/>
            <person name="Cheng J.-F."/>
            <person name="Hugenholtz P."/>
            <person name="Woyke T."/>
            <person name="Wu D."/>
            <person name="Tindall B."/>
            <person name="Pomrenke H.G."/>
            <person name="Brambilla E."/>
            <person name="Klenk H.-P."/>
            <person name="Eisen J.A."/>
        </authorList>
    </citation>
    <scope>NUCLEOTIDE SEQUENCE [LARGE SCALE GENOMIC DNA]</scope>
    <source>
        <strain evidence="2">DSM 16823 / RW262 / RW262</strain>
    </source>
</reference>
<proteinExistence type="predicted"/>
<dbReference type="AlphaFoldDB" id="F2IIX9"/>
<sequence length="158" mass="18478" precursor="true">MKKLLYVFICCLLVLGCTKENGKSIYDFALVFESGDEWHYYWQIYEKHRKDHYDQEDLPYTIALKSGRGIYLGDHRALYKTESKKLMGTFLISKPEGTLFSGNQTGMFEGFLTVEGSYQKKGRKFIVEDGKFEFLWTNAEAYGMQDTVLKGKWTMKRL</sequence>
<organism evidence="1 2">
    <name type="scientific">Fluviicola taffensis (strain DSM 16823 / NCIMB 13979 / RW262)</name>
    <dbReference type="NCBI Taxonomy" id="755732"/>
    <lineage>
        <taxon>Bacteria</taxon>
        <taxon>Pseudomonadati</taxon>
        <taxon>Bacteroidota</taxon>
        <taxon>Flavobacteriia</taxon>
        <taxon>Flavobacteriales</taxon>
        <taxon>Crocinitomicaceae</taxon>
        <taxon>Fluviicola</taxon>
    </lineage>
</organism>
<dbReference type="STRING" id="755732.Fluta_1850"/>
<keyword evidence="2" id="KW-1185">Reference proteome</keyword>
<evidence type="ECO:0000313" key="1">
    <source>
        <dbReference type="EMBL" id="AEA43837.1"/>
    </source>
</evidence>
<name>F2IIX9_FLUTR</name>
<dbReference type="KEGG" id="fte:Fluta_1850"/>
<protein>
    <recommendedName>
        <fullName evidence="3">Lipoprotein</fullName>
    </recommendedName>
</protein>
<dbReference type="PROSITE" id="PS51257">
    <property type="entry name" value="PROKAR_LIPOPROTEIN"/>
    <property type="match status" value="1"/>
</dbReference>
<dbReference type="OrthoDB" id="1163392at2"/>
<dbReference type="EMBL" id="CP002542">
    <property type="protein sequence ID" value="AEA43837.1"/>
    <property type="molecule type" value="Genomic_DNA"/>
</dbReference>
<dbReference type="HOGENOM" id="CLU_1666825_0_0_10"/>
<evidence type="ECO:0008006" key="3">
    <source>
        <dbReference type="Google" id="ProtNLM"/>
    </source>
</evidence>
<dbReference type="RefSeq" id="WP_013686607.1">
    <property type="nucleotide sequence ID" value="NC_015321.1"/>
</dbReference>
<dbReference type="Proteomes" id="UP000007463">
    <property type="component" value="Chromosome"/>
</dbReference>